<comment type="caution">
    <text evidence="3">The sequence shown here is derived from an EMBL/GenBank/DDBJ whole genome shotgun (WGS) entry which is preliminary data.</text>
</comment>
<organism evidence="3 4">
    <name type="scientific">Paramecium octaurelia</name>
    <dbReference type="NCBI Taxonomy" id="43137"/>
    <lineage>
        <taxon>Eukaryota</taxon>
        <taxon>Sar</taxon>
        <taxon>Alveolata</taxon>
        <taxon>Ciliophora</taxon>
        <taxon>Intramacronucleata</taxon>
        <taxon>Oligohymenophorea</taxon>
        <taxon>Peniculida</taxon>
        <taxon>Parameciidae</taxon>
        <taxon>Paramecium</taxon>
    </lineage>
</organism>
<accession>A0A8S1V0Z9</accession>
<dbReference type="Proteomes" id="UP000683925">
    <property type="component" value="Unassembled WGS sequence"/>
</dbReference>
<evidence type="ECO:0000256" key="1">
    <source>
        <dbReference type="SAM" id="Coils"/>
    </source>
</evidence>
<dbReference type="AlphaFoldDB" id="A0A8S1V0Z9"/>
<dbReference type="OrthoDB" id="313163at2759"/>
<keyword evidence="2" id="KW-0472">Membrane</keyword>
<sequence>MKERSRANAISFANVTFKLKMNQEQFQEDYPKVQESLYIILKLSEADADQIDTGKTFEMQLNEESKESCIYQSTIRLQQQSKYIYQYFRKTNDKTIYEKDFRGFKFVSDEPQEVDEWNKQWCRYNFIYSGQNLSIFSGYQAYVKEHNQTNMIRLEQISSNRMSCKEIIDLNTNPKNRQLCFIQIQLELDYQPRIINSIYNSSNLDGEKQIIDESLAITDLTKIKNFRSNLISVEFKEIDSKIRKRMENYSRLFNEVKRLKQELQYLKNQIGNKQDLQQLQNDYENKLKEQESQNEIDRIKQEQDKQQEILELKIQHQKEMKEIITDNQDKFGQLIKQKQNEFDDFKNYSEKIIQKYIEQYNNAHQKIMELEFNKVNFSSEEITIQAEDVNQLSEEEQNNLQELQKRLKIYESKVIEMKEENECIKEKLEKNNLQIKEKCMSSIVELQKCKELLETCQNEYKEKQIEVNISQEKQNRYQQTLKDFKRKLEKQENELITYQKALEDLDRKYKEEQEKNIIQKNEYQQKTKDLKKEYDVAIRDLQEQNRRKLNQQNEECKKLEEQKNQLERTNLSQIIDQEAKQKYKRIINEIPPQNQFYKNCIRFILLKKNPRQKPISVAYQEFKQIIQEISTHLNQLQEYKIKNLKDLGVQIISDIQNIYFNSDAFENLLNENFKKQICKLTLILNKINEDECIISQELKDNQNIIDLEQLTNQLSEYLTVLMKQQQEKKKYLVQKKQNKWFDKINLLPAFVILIMIVFFYYQNLLI</sequence>
<gene>
    <name evidence="3" type="ORF">POCTA_138.1.T0550243</name>
</gene>
<reference evidence="3" key="1">
    <citation type="submission" date="2021-01" db="EMBL/GenBank/DDBJ databases">
        <authorList>
            <consortium name="Genoscope - CEA"/>
            <person name="William W."/>
        </authorList>
    </citation>
    <scope>NUCLEOTIDE SEQUENCE</scope>
</reference>
<keyword evidence="1" id="KW-0175">Coiled coil</keyword>
<dbReference type="EMBL" id="CAJJDP010000055">
    <property type="protein sequence ID" value="CAD8170565.1"/>
    <property type="molecule type" value="Genomic_DNA"/>
</dbReference>
<feature type="coiled-coil region" evidence="1">
    <location>
        <begin position="242"/>
        <end position="309"/>
    </location>
</feature>
<keyword evidence="4" id="KW-1185">Reference proteome</keyword>
<evidence type="ECO:0000313" key="4">
    <source>
        <dbReference type="Proteomes" id="UP000683925"/>
    </source>
</evidence>
<proteinExistence type="predicted"/>
<feature type="transmembrane region" description="Helical" evidence="2">
    <location>
        <begin position="744"/>
        <end position="761"/>
    </location>
</feature>
<keyword evidence="2" id="KW-1133">Transmembrane helix</keyword>
<protein>
    <submittedName>
        <fullName evidence="3">Uncharacterized protein</fullName>
    </submittedName>
</protein>
<dbReference type="OMA" id="MKEENEC"/>
<feature type="coiled-coil region" evidence="1">
    <location>
        <begin position="353"/>
        <end position="576"/>
    </location>
</feature>
<evidence type="ECO:0000256" key="2">
    <source>
        <dbReference type="SAM" id="Phobius"/>
    </source>
</evidence>
<evidence type="ECO:0000313" key="3">
    <source>
        <dbReference type="EMBL" id="CAD8170565.1"/>
    </source>
</evidence>
<keyword evidence="2" id="KW-0812">Transmembrane</keyword>
<name>A0A8S1V0Z9_PAROT</name>